<name>A0A1H7VUT1_9NOCA</name>
<organism evidence="6 7">
    <name type="scientific">Rhodococcus maanshanensis</name>
    <dbReference type="NCBI Taxonomy" id="183556"/>
    <lineage>
        <taxon>Bacteria</taxon>
        <taxon>Bacillati</taxon>
        <taxon>Actinomycetota</taxon>
        <taxon>Actinomycetes</taxon>
        <taxon>Mycobacteriales</taxon>
        <taxon>Nocardiaceae</taxon>
        <taxon>Rhodococcus</taxon>
    </lineage>
</organism>
<proteinExistence type="predicted"/>
<dbReference type="InterPro" id="IPR036271">
    <property type="entry name" value="Tet_transcr_reg_TetR-rel_C_sf"/>
</dbReference>
<feature type="domain" description="HTH tetR-type" evidence="5">
    <location>
        <begin position="22"/>
        <end position="82"/>
    </location>
</feature>
<evidence type="ECO:0000256" key="2">
    <source>
        <dbReference type="ARBA" id="ARBA00023125"/>
    </source>
</evidence>
<dbReference type="RefSeq" id="WP_072753805.1">
    <property type="nucleotide sequence ID" value="NZ_FOAW01000023.1"/>
</dbReference>
<evidence type="ECO:0000313" key="7">
    <source>
        <dbReference type="Proteomes" id="UP000198677"/>
    </source>
</evidence>
<gene>
    <name evidence="6" type="ORF">SAMN05444583_12357</name>
</gene>
<keyword evidence="3" id="KW-0804">Transcription</keyword>
<dbReference type="OrthoDB" id="3614211at2"/>
<sequence length="234" mass="25667">MTRAFELLWRDEEPARRGRRPSLSVREVVAAAVAIADAGGLDAVSLQRVAAEFGFTTTSLYRYVPDKATLLTLMLDEAIGPPPDLGDIEDGWRPRLEAWARELHRLFVRRPWVLASTGDEGVMGPNQLGWMDSALRAFAETGLAHRDVHQLFLLLLGHVRGVAGQASLPEATAELWRGEWLGSVSSIVDRRRDDYPALIDAIDGGAFEPGDGDGLELGLRCVLDGIEVFVARAR</sequence>
<dbReference type="AlphaFoldDB" id="A0A1H7VUT1"/>
<dbReference type="SUPFAM" id="SSF48498">
    <property type="entry name" value="Tetracyclin repressor-like, C-terminal domain"/>
    <property type="match status" value="1"/>
</dbReference>
<dbReference type="Pfam" id="PF00440">
    <property type="entry name" value="TetR_N"/>
    <property type="match status" value="1"/>
</dbReference>
<evidence type="ECO:0000256" key="1">
    <source>
        <dbReference type="ARBA" id="ARBA00023015"/>
    </source>
</evidence>
<evidence type="ECO:0000256" key="4">
    <source>
        <dbReference type="PROSITE-ProRule" id="PRU00335"/>
    </source>
</evidence>
<dbReference type="InterPro" id="IPR001647">
    <property type="entry name" value="HTH_TetR"/>
</dbReference>
<dbReference type="PROSITE" id="PS50977">
    <property type="entry name" value="HTH_TETR_2"/>
    <property type="match status" value="1"/>
</dbReference>
<dbReference type="SUPFAM" id="SSF46689">
    <property type="entry name" value="Homeodomain-like"/>
    <property type="match status" value="1"/>
</dbReference>
<dbReference type="Gene3D" id="1.10.10.60">
    <property type="entry name" value="Homeodomain-like"/>
    <property type="match status" value="1"/>
</dbReference>
<protein>
    <submittedName>
        <fullName evidence="6">Regulatory protein, tetR family</fullName>
    </submittedName>
</protein>
<reference evidence="7" key="1">
    <citation type="submission" date="2016-10" db="EMBL/GenBank/DDBJ databases">
        <authorList>
            <person name="Varghese N."/>
            <person name="Submissions S."/>
        </authorList>
    </citation>
    <scope>NUCLEOTIDE SEQUENCE [LARGE SCALE GENOMIC DNA]</scope>
    <source>
        <strain evidence="7">DSM 44675</strain>
    </source>
</reference>
<keyword evidence="1" id="KW-0805">Transcription regulation</keyword>
<dbReference type="GO" id="GO:0003677">
    <property type="term" value="F:DNA binding"/>
    <property type="evidence" value="ECO:0007669"/>
    <property type="project" value="UniProtKB-UniRule"/>
</dbReference>
<feature type="DNA-binding region" description="H-T-H motif" evidence="4">
    <location>
        <begin position="45"/>
        <end position="64"/>
    </location>
</feature>
<keyword evidence="7" id="KW-1185">Reference proteome</keyword>
<dbReference type="GO" id="GO:0045892">
    <property type="term" value="P:negative regulation of DNA-templated transcription"/>
    <property type="evidence" value="ECO:0007669"/>
    <property type="project" value="InterPro"/>
</dbReference>
<evidence type="ECO:0000313" key="6">
    <source>
        <dbReference type="EMBL" id="SEM13011.1"/>
    </source>
</evidence>
<dbReference type="Proteomes" id="UP000198677">
    <property type="component" value="Unassembled WGS sequence"/>
</dbReference>
<evidence type="ECO:0000256" key="3">
    <source>
        <dbReference type="ARBA" id="ARBA00023163"/>
    </source>
</evidence>
<dbReference type="InterPro" id="IPR009057">
    <property type="entry name" value="Homeodomain-like_sf"/>
</dbReference>
<accession>A0A1H7VUT1</accession>
<dbReference type="Pfam" id="PF02909">
    <property type="entry name" value="TetR_C_1"/>
    <property type="match status" value="1"/>
</dbReference>
<evidence type="ECO:0000259" key="5">
    <source>
        <dbReference type="PROSITE" id="PS50977"/>
    </source>
</evidence>
<dbReference type="Gene3D" id="1.10.357.10">
    <property type="entry name" value="Tetracycline Repressor, domain 2"/>
    <property type="match status" value="1"/>
</dbReference>
<dbReference type="EMBL" id="FOAW01000023">
    <property type="protein sequence ID" value="SEM13011.1"/>
    <property type="molecule type" value="Genomic_DNA"/>
</dbReference>
<dbReference type="InterPro" id="IPR004111">
    <property type="entry name" value="Repressor_TetR_C"/>
</dbReference>
<keyword evidence="2 4" id="KW-0238">DNA-binding</keyword>